<proteinExistence type="predicted"/>
<dbReference type="InterPro" id="IPR009061">
    <property type="entry name" value="DNA-bd_dom_put_sf"/>
</dbReference>
<dbReference type="NCBIfam" id="TIGR01764">
    <property type="entry name" value="excise"/>
    <property type="match status" value="1"/>
</dbReference>
<dbReference type="SUPFAM" id="SSF46955">
    <property type="entry name" value="Putative DNA-binding domain"/>
    <property type="match status" value="1"/>
</dbReference>
<evidence type="ECO:0000313" key="3">
    <source>
        <dbReference type="Proteomes" id="UP000230052"/>
    </source>
</evidence>
<feature type="domain" description="Helix-turn-helix" evidence="1">
    <location>
        <begin position="5"/>
        <end position="53"/>
    </location>
</feature>
<dbReference type="InterPro" id="IPR041657">
    <property type="entry name" value="HTH_17"/>
</dbReference>
<dbReference type="EMBL" id="PEWV01000075">
    <property type="protein sequence ID" value="PIU40878.1"/>
    <property type="molecule type" value="Genomic_DNA"/>
</dbReference>
<dbReference type="Pfam" id="PF12728">
    <property type="entry name" value="HTH_17"/>
    <property type="match status" value="1"/>
</dbReference>
<keyword evidence="2" id="KW-0238">DNA-binding</keyword>
<gene>
    <name evidence="2" type="ORF">COS99_08205</name>
</gene>
<name>A0A2J0KQH6_9BACT</name>
<dbReference type="Proteomes" id="UP000230052">
    <property type="component" value="Unassembled WGS sequence"/>
</dbReference>
<organism evidence="2 3">
    <name type="scientific">Candidatus Aquitaenariimonas noxiae</name>
    <dbReference type="NCBI Taxonomy" id="1974741"/>
    <lineage>
        <taxon>Bacteria</taxon>
        <taxon>Pseudomonadati</taxon>
        <taxon>Candidatus Omnitrophota</taxon>
        <taxon>Candidatus Aquitaenariimonas</taxon>
    </lineage>
</organism>
<dbReference type="GO" id="GO:0003677">
    <property type="term" value="F:DNA binding"/>
    <property type="evidence" value="ECO:0007669"/>
    <property type="project" value="UniProtKB-KW"/>
</dbReference>
<evidence type="ECO:0000259" key="1">
    <source>
        <dbReference type="Pfam" id="PF12728"/>
    </source>
</evidence>
<protein>
    <submittedName>
        <fullName evidence="2">DNA-binding protein</fullName>
    </submittedName>
</protein>
<accession>A0A2J0KQH6</accession>
<sequence length="63" mass="7385">MVSDFLTAEELASYLKVDIMTVYRLAKNRKIPASKVGHLWRFKKTEIDEWFRSSHVNGNTQNN</sequence>
<dbReference type="InterPro" id="IPR010093">
    <property type="entry name" value="SinI_DNA-bd"/>
</dbReference>
<dbReference type="AlphaFoldDB" id="A0A2J0KQH6"/>
<comment type="caution">
    <text evidence="2">The sequence shown here is derived from an EMBL/GenBank/DDBJ whole genome shotgun (WGS) entry which is preliminary data.</text>
</comment>
<evidence type="ECO:0000313" key="2">
    <source>
        <dbReference type="EMBL" id="PIU40878.1"/>
    </source>
</evidence>
<reference evidence="2 3" key="1">
    <citation type="submission" date="2017-09" db="EMBL/GenBank/DDBJ databases">
        <title>Depth-based differentiation of microbial function through sediment-hosted aquifers and enrichment of novel symbionts in the deep terrestrial subsurface.</title>
        <authorList>
            <person name="Probst A.J."/>
            <person name="Ladd B."/>
            <person name="Jarett J.K."/>
            <person name="Geller-Mcgrath D.E."/>
            <person name="Sieber C.M."/>
            <person name="Emerson J.B."/>
            <person name="Anantharaman K."/>
            <person name="Thomas B.C."/>
            <person name="Malmstrom R."/>
            <person name="Stieglmeier M."/>
            <person name="Klingl A."/>
            <person name="Woyke T."/>
            <person name="Ryan C.M."/>
            <person name="Banfield J.F."/>
        </authorList>
    </citation>
    <scope>NUCLEOTIDE SEQUENCE [LARGE SCALE GENOMIC DNA]</scope>
    <source>
        <strain evidence="2">CG07_land_8_20_14_0_80_42_15</strain>
    </source>
</reference>